<dbReference type="InterPro" id="IPR034751">
    <property type="entry name" value="Yippee"/>
</dbReference>
<dbReference type="InterPro" id="IPR004910">
    <property type="entry name" value="Yippee/Mis18/Cereblon"/>
</dbReference>
<dbReference type="AlphaFoldDB" id="A0A5C3P6P8"/>
<dbReference type="PROSITE" id="PS51792">
    <property type="entry name" value="YIPPEE"/>
    <property type="match status" value="1"/>
</dbReference>
<evidence type="ECO:0000313" key="7">
    <source>
        <dbReference type="Proteomes" id="UP000308197"/>
    </source>
</evidence>
<evidence type="ECO:0000256" key="1">
    <source>
        <dbReference type="ARBA" id="ARBA00005613"/>
    </source>
</evidence>
<keyword evidence="3" id="KW-0862">Zinc</keyword>
<protein>
    <recommendedName>
        <fullName evidence="5">Yippee domain-containing protein</fullName>
    </recommendedName>
</protein>
<keyword evidence="2" id="KW-0479">Metal-binding</keyword>
<organism evidence="6 7">
    <name type="scientific">Polyporus arcularius HHB13444</name>
    <dbReference type="NCBI Taxonomy" id="1314778"/>
    <lineage>
        <taxon>Eukaryota</taxon>
        <taxon>Fungi</taxon>
        <taxon>Dikarya</taxon>
        <taxon>Basidiomycota</taxon>
        <taxon>Agaricomycotina</taxon>
        <taxon>Agaricomycetes</taxon>
        <taxon>Polyporales</taxon>
        <taxon>Polyporaceae</taxon>
        <taxon>Polyporus</taxon>
    </lineage>
</organism>
<evidence type="ECO:0000313" key="6">
    <source>
        <dbReference type="EMBL" id="TFK84932.1"/>
    </source>
</evidence>
<feature type="region of interest" description="Disordered" evidence="4">
    <location>
        <begin position="1"/>
        <end position="54"/>
    </location>
</feature>
<proteinExistence type="inferred from homology"/>
<keyword evidence="7" id="KW-1185">Reference proteome</keyword>
<name>A0A5C3P6P8_9APHY</name>
<evidence type="ECO:0000256" key="2">
    <source>
        <dbReference type="ARBA" id="ARBA00022723"/>
    </source>
</evidence>
<dbReference type="STRING" id="1314778.A0A5C3P6P8"/>
<gene>
    <name evidence="6" type="ORF">K466DRAFT_588507</name>
</gene>
<dbReference type="Proteomes" id="UP000308197">
    <property type="component" value="Unassembled WGS sequence"/>
</dbReference>
<comment type="similarity">
    <text evidence="1">Belongs to the yippee family.</text>
</comment>
<evidence type="ECO:0000259" key="5">
    <source>
        <dbReference type="PROSITE" id="PS51792"/>
    </source>
</evidence>
<evidence type="ECO:0000256" key="3">
    <source>
        <dbReference type="ARBA" id="ARBA00022833"/>
    </source>
</evidence>
<reference evidence="6 7" key="1">
    <citation type="journal article" date="2019" name="Nat. Ecol. Evol.">
        <title>Megaphylogeny resolves global patterns of mushroom evolution.</title>
        <authorList>
            <person name="Varga T."/>
            <person name="Krizsan K."/>
            <person name="Foldi C."/>
            <person name="Dima B."/>
            <person name="Sanchez-Garcia M."/>
            <person name="Sanchez-Ramirez S."/>
            <person name="Szollosi G.J."/>
            <person name="Szarkandi J.G."/>
            <person name="Papp V."/>
            <person name="Albert L."/>
            <person name="Andreopoulos W."/>
            <person name="Angelini C."/>
            <person name="Antonin V."/>
            <person name="Barry K.W."/>
            <person name="Bougher N.L."/>
            <person name="Buchanan P."/>
            <person name="Buyck B."/>
            <person name="Bense V."/>
            <person name="Catcheside P."/>
            <person name="Chovatia M."/>
            <person name="Cooper J."/>
            <person name="Damon W."/>
            <person name="Desjardin D."/>
            <person name="Finy P."/>
            <person name="Geml J."/>
            <person name="Haridas S."/>
            <person name="Hughes K."/>
            <person name="Justo A."/>
            <person name="Karasinski D."/>
            <person name="Kautmanova I."/>
            <person name="Kiss B."/>
            <person name="Kocsube S."/>
            <person name="Kotiranta H."/>
            <person name="LaButti K.M."/>
            <person name="Lechner B.E."/>
            <person name="Liimatainen K."/>
            <person name="Lipzen A."/>
            <person name="Lukacs Z."/>
            <person name="Mihaltcheva S."/>
            <person name="Morgado L.N."/>
            <person name="Niskanen T."/>
            <person name="Noordeloos M.E."/>
            <person name="Ohm R.A."/>
            <person name="Ortiz-Santana B."/>
            <person name="Ovrebo C."/>
            <person name="Racz N."/>
            <person name="Riley R."/>
            <person name="Savchenko A."/>
            <person name="Shiryaev A."/>
            <person name="Soop K."/>
            <person name="Spirin V."/>
            <person name="Szebenyi C."/>
            <person name="Tomsovsky M."/>
            <person name="Tulloss R.E."/>
            <person name="Uehling J."/>
            <person name="Grigoriev I.V."/>
            <person name="Vagvolgyi C."/>
            <person name="Papp T."/>
            <person name="Martin F.M."/>
            <person name="Miettinen O."/>
            <person name="Hibbett D.S."/>
            <person name="Nagy L.G."/>
        </authorList>
    </citation>
    <scope>NUCLEOTIDE SEQUENCE [LARGE SCALE GENOMIC DNA]</scope>
    <source>
        <strain evidence="6 7">HHB13444</strain>
    </source>
</reference>
<feature type="domain" description="Yippee" evidence="5">
    <location>
        <begin position="60"/>
        <end position="157"/>
    </location>
</feature>
<dbReference type="GO" id="GO:0046872">
    <property type="term" value="F:metal ion binding"/>
    <property type="evidence" value="ECO:0007669"/>
    <property type="project" value="UniProtKB-KW"/>
</dbReference>
<accession>A0A5C3P6P8</accession>
<evidence type="ECO:0000256" key="4">
    <source>
        <dbReference type="SAM" id="MobiDB-lite"/>
    </source>
</evidence>
<dbReference type="InParanoid" id="A0A5C3P6P8"/>
<dbReference type="PANTHER" id="PTHR13848">
    <property type="entry name" value="PROTEIN YIPPEE-LIKE CG15309-RELATED"/>
    <property type="match status" value="1"/>
</dbReference>
<dbReference type="InterPro" id="IPR039058">
    <property type="entry name" value="Yippee_fam"/>
</dbReference>
<sequence>MHQAGEFQPSSHGSATASAPSSPTSTAFTTSSPRCAMSREMSAPPQPPLDIPAPYTGPPRILACSECHTRIAHTSGLISTAFRGHSGKAAMFTETRNIALDPPSILLMDSGTYTIQEFICKTCEAYLGWRFVRAHDGPERWKEGHFILELDFVQEQGDTHEDDGDNYDGEQDDDHDVLQTRAAQEIAELLVPPLSADPKPPKGVKQGRRSVMLLPKKQKPRRLAEVDDFDDGPFWKPR</sequence>
<feature type="compositionally biased region" description="Low complexity" evidence="4">
    <location>
        <begin position="9"/>
        <end position="33"/>
    </location>
</feature>
<feature type="compositionally biased region" description="Pro residues" evidence="4">
    <location>
        <begin position="44"/>
        <end position="54"/>
    </location>
</feature>
<feature type="region of interest" description="Disordered" evidence="4">
    <location>
        <begin position="191"/>
        <end position="238"/>
    </location>
</feature>
<dbReference type="Pfam" id="PF03226">
    <property type="entry name" value="Yippee-Mis18"/>
    <property type="match status" value="1"/>
</dbReference>
<dbReference type="EMBL" id="ML211285">
    <property type="protein sequence ID" value="TFK84932.1"/>
    <property type="molecule type" value="Genomic_DNA"/>
</dbReference>